<dbReference type="SUPFAM" id="SSF53383">
    <property type="entry name" value="PLP-dependent transferases"/>
    <property type="match status" value="1"/>
</dbReference>
<dbReference type="CDD" id="cd00610">
    <property type="entry name" value="OAT_like"/>
    <property type="match status" value="1"/>
</dbReference>
<dbReference type="InterPro" id="IPR002575">
    <property type="entry name" value="Aminoglycoside_PTrfase"/>
</dbReference>
<gene>
    <name evidence="6" type="ORF">AABB81_10225</name>
</gene>
<dbReference type="Gene3D" id="3.40.640.10">
    <property type="entry name" value="Type I PLP-dependent aspartate aminotransferase-like (Major domain)"/>
    <property type="match status" value="1"/>
</dbReference>
<dbReference type="InterPro" id="IPR016047">
    <property type="entry name" value="M23ase_b-sheet_dom"/>
</dbReference>
<evidence type="ECO:0000259" key="4">
    <source>
        <dbReference type="Pfam" id="PF01551"/>
    </source>
</evidence>
<dbReference type="Pfam" id="PF01636">
    <property type="entry name" value="APH"/>
    <property type="match status" value="1"/>
</dbReference>
<dbReference type="Pfam" id="PF01551">
    <property type="entry name" value="Peptidase_M23"/>
    <property type="match status" value="1"/>
</dbReference>
<comment type="similarity">
    <text evidence="2">Belongs to the class-III pyridoxal-phosphate-dependent aminotransferase family.</text>
</comment>
<name>A0ABU9L1G6_9FLAO</name>
<dbReference type="RefSeq" id="WP_342160359.1">
    <property type="nucleotide sequence ID" value="NZ_JBCDNA010000002.1"/>
</dbReference>
<dbReference type="InterPro" id="IPR011055">
    <property type="entry name" value="Dup_hybrid_motif"/>
</dbReference>
<dbReference type="InterPro" id="IPR005814">
    <property type="entry name" value="Aminotrans_3"/>
</dbReference>
<dbReference type="CDD" id="cd12797">
    <property type="entry name" value="M23_peptidase"/>
    <property type="match status" value="1"/>
</dbReference>
<protein>
    <submittedName>
        <fullName evidence="6">Aminotransferase class III-fold pyridoxal phosphate-dependent enzyme</fullName>
    </submittedName>
</protein>
<dbReference type="Pfam" id="PF00202">
    <property type="entry name" value="Aminotran_3"/>
    <property type="match status" value="1"/>
</dbReference>
<evidence type="ECO:0000256" key="3">
    <source>
        <dbReference type="ARBA" id="ARBA00022898"/>
    </source>
</evidence>
<feature type="domain" description="Aminoglycoside phosphotransferase" evidence="5">
    <location>
        <begin position="36"/>
        <end position="269"/>
    </location>
</feature>
<dbReference type="PANTHER" id="PTHR45688:SF13">
    <property type="entry name" value="ALANINE--GLYOXYLATE AMINOTRANSFERASE 2-LIKE"/>
    <property type="match status" value="1"/>
</dbReference>
<reference evidence="6 7" key="1">
    <citation type="submission" date="2024-04" db="EMBL/GenBank/DDBJ databases">
        <title>whole genome sequencing of Lutimonas vermicola strain IMCC1616.</title>
        <authorList>
            <person name="Bae S.S."/>
        </authorList>
    </citation>
    <scope>NUCLEOTIDE SEQUENCE [LARGE SCALE GENOMIC DNA]</scope>
    <source>
        <strain evidence="6 7">IMCC1616</strain>
    </source>
</reference>
<dbReference type="EMBL" id="JBCDNA010000002">
    <property type="protein sequence ID" value="MEL4456272.1"/>
    <property type="molecule type" value="Genomic_DNA"/>
</dbReference>
<keyword evidence="7" id="KW-1185">Reference proteome</keyword>
<proteinExistence type="inferred from homology"/>
<dbReference type="Gene3D" id="3.90.1150.10">
    <property type="entry name" value="Aspartate Aminotransferase, domain 1"/>
    <property type="match status" value="1"/>
</dbReference>
<dbReference type="InterPro" id="IPR011009">
    <property type="entry name" value="Kinase-like_dom_sf"/>
</dbReference>
<keyword evidence="3" id="KW-0663">Pyridoxal phosphate</keyword>
<feature type="domain" description="M23ase beta-sheet core" evidence="4">
    <location>
        <begin position="442"/>
        <end position="539"/>
    </location>
</feature>
<evidence type="ECO:0000256" key="2">
    <source>
        <dbReference type="ARBA" id="ARBA00008954"/>
    </source>
</evidence>
<dbReference type="PROSITE" id="PS00600">
    <property type="entry name" value="AA_TRANSFER_CLASS_3"/>
    <property type="match status" value="1"/>
</dbReference>
<dbReference type="GO" id="GO:0008483">
    <property type="term" value="F:transaminase activity"/>
    <property type="evidence" value="ECO:0007669"/>
    <property type="project" value="UniProtKB-KW"/>
</dbReference>
<accession>A0ABU9L1G6</accession>
<dbReference type="InterPro" id="IPR015422">
    <property type="entry name" value="PyrdxlP-dep_Trfase_small"/>
</dbReference>
<dbReference type="Gene3D" id="3.90.1200.10">
    <property type="match status" value="1"/>
</dbReference>
<organism evidence="6 7">
    <name type="scientific">Lutimonas vermicola</name>
    <dbReference type="NCBI Taxonomy" id="414288"/>
    <lineage>
        <taxon>Bacteria</taxon>
        <taxon>Pseudomonadati</taxon>
        <taxon>Bacteroidota</taxon>
        <taxon>Flavobacteriia</taxon>
        <taxon>Flavobacteriales</taxon>
        <taxon>Flavobacteriaceae</taxon>
        <taxon>Lutimonas</taxon>
    </lineage>
</organism>
<comment type="cofactor">
    <cofactor evidence="1">
        <name>pyridoxal 5'-phosphate</name>
        <dbReference type="ChEBI" id="CHEBI:597326"/>
    </cofactor>
</comment>
<dbReference type="InterPro" id="IPR015421">
    <property type="entry name" value="PyrdxlP-dep_Trfase_major"/>
</dbReference>
<comment type="caution">
    <text evidence="6">The sequence shown here is derived from an EMBL/GenBank/DDBJ whole genome shotgun (WGS) entry which is preliminary data.</text>
</comment>
<dbReference type="Gene3D" id="2.70.70.10">
    <property type="entry name" value="Glucose Permease (Domain IIA)"/>
    <property type="match status" value="1"/>
</dbReference>
<keyword evidence="6" id="KW-0032">Aminotransferase</keyword>
<evidence type="ECO:0000256" key="1">
    <source>
        <dbReference type="ARBA" id="ARBA00001933"/>
    </source>
</evidence>
<dbReference type="Proteomes" id="UP001474120">
    <property type="component" value="Unassembled WGS sequence"/>
</dbReference>
<dbReference type="InterPro" id="IPR049704">
    <property type="entry name" value="Aminotrans_3_PPA_site"/>
</dbReference>
<evidence type="ECO:0000313" key="6">
    <source>
        <dbReference type="EMBL" id="MEL4456272.1"/>
    </source>
</evidence>
<dbReference type="InterPro" id="IPR015424">
    <property type="entry name" value="PyrdxlP-dep_Trfase"/>
</dbReference>
<dbReference type="PANTHER" id="PTHR45688">
    <property type="match status" value="1"/>
</dbReference>
<sequence length="1011" mass="112559">MQENNYNNLTIEPSIAEKILFDTYRIRGKASLLPGEYDLNYKIRIDETDQYVLKISRPDTDREALDFQQKLLTHLEEGPEKIKAPLAVKDKASNLVSTFIDSSGRKRPVRLLSWIPGRMYHEVQPKRDSLRLSLGSICGKLCKALQGFGHPKAHRTFEWDLASSLWTIEHVDLFSENEKKVVTYFQQRFSKAQEGYRLLRKSVIHNDANDHNLIVSADLKDPLVVAVIDYGDAIYSQTINDLAITCAYGMMEQNDPLSAALPIVRGYHQGMELLENELAYLYDCIAMRLVITVTKSALNKIREPNNKYLQVSENSAWNLLQKWKDVSADFAHYGFRDACGYTAHPKEELFRSWVSKVNPGLDLLFPSRNSKECLYLDLSVSSKWLGHLSEFADFDHFEYKINRLQKKHPGKIIGGGYLEPRLVYTTAAYQKNGNERTENRTVHLGLDFWVSAGTPVHAPLKGEVVVAVNDAGEREYGGLIILKHHLKNFAFFSLYGHLSVASATAKSIGDIVEAGEQIAVIGDYPENGNWPPHLHFELMLSLLDYTSDFPGVAYKSELSIWKSICPDPNLLFKLDALQQKTPADNKTLADYRKAHLGKGMSLSYQDPIQIVRGSGPFLIDQFGALYLDTVNNVAHVGHEHPHVVKAGQEQMALLNTNTRYLHENINLLAKELLETLPPELAVVHVVNSGSEANELALRMAKVVTGNKDILASEMGYHGNTNACIEISSYKFDGKGGEGCPEHTHIFPLPDSFRGLYRGADTGEAYAKEVKKKISELQKTGRAPAAFIIEPIISCGGQIELPSGFLSRAYNDTRSAGGLCISDEVQVGCGRMGSTFWGFQLHDVIPDIVTIGKPLGNGHPVAAVVCTREVADKFANGMEYFNTFGGNPVSCAIATEVLKTVKREGLQANALAVGDYLKSGLKELAKTSSILKDIRGQGLFLGIELTDDQLKPLPEETKYLSNRMKDKGILMSIDGPDHNVLKIKPPLVFSKENAMQLLGTLSEVLKEDYLKT</sequence>
<dbReference type="SUPFAM" id="SSF51261">
    <property type="entry name" value="Duplicated hybrid motif"/>
    <property type="match status" value="1"/>
</dbReference>
<evidence type="ECO:0000313" key="7">
    <source>
        <dbReference type="Proteomes" id="UP001474120"/>
    </source>
</evidence>
<dbReference type="SUPFAM" id="SSF56112">
    <property type="entry name" value="Protein kinase-like (PK-like)"/>
    <property type="match status" value="1"/>
</dbReference>
<evidence type="ECO:0000259" key="5">
    <source>
        <dbReference type="Pfam" id="PF01636"/>
    </source>
</evidence>
<keyword evidence="6" id="KW-0808">Transferase</keyword>